<dbReference type="PROSITE" id="PS50850">
    <property type="entry name" value="MFS"/>
    <property type="match status" value="1"/>
</dbReference>
<dbReference type="InterPro" id="IPR020846">
    <property type="entry name" value="MFS_dom"/>
</dbReference>
<reference evidence="8 9" key="1">
    <citation type="submission" date="2016-10" db="EMBL/GenBank/DDBJ databases">
        <authorList>
            <person name="de Groot N.N."/>
        </authorList>
    </citation>
    <scope>NUCLEOTIDE SEQUENCE [LARGE SCALE GENOMIC DNA]</scope>
    <source>
        <strain evidence="9">P4B,CCM 7963,CECT 7998,DSM 25260,IBRC-M 10614,KCTC 13821</strain>
    </source>
</reference>
<name>A0A1G8HIU8_9BACI</name>
<feature type="domain" description="Major facilitator superfamily (MFS) profile" evidence="7">
    <location>
        <begin position="14"/>
        <end position="398"/>
    </location>
</feature>
<keyword evidence="3 6" id="KW-0812">Transmembrane</keyword>
<feature type="transmembrane region" description="Helical" evidence="6">
    <location>
        <begin position="79"/>
        <end position="97"/>
    </location>
</feature>
<dbReference type="OrthoDB" id="9797740at2"/>
<dbReference type="GO" id="GO:0022857">
    <property type="term" value="F:transmembrane transporter activity"/>
    <property type="evidence" value="ECO:0007669"/>
    <property type="project" value="InterPro"/>
</dbReference>
<dbReference type="CDD" id="cd17339">
    <property type="entry name" value="MFS_NIMT_CynX_like"/>
    <property type="match status" value="1"/>
</dbReference>
<feature type="transmembrane region" description="Helical" evidence="6">
    <location>
        <begin position="53"/>
        <end position="72"/>
    </location>
</feature>
<dbReference type="InterPro" id="IPR052524">
    <property type="entry name" value="MFS_Cyanate_Porter"/>
</dbReference>
<evidence type="ECO:0000256" key="5">
    <source>
        <dbReference type="ARBA" id="ARBA00023136"/>
    </source>
</evidence>
<feature type="transmembrane region" description="Helical" evidence="6">
    <location>
        <begin position="309"/>
        <end position="331"/>
    </location>
</feature>
<dbReference type="PANTHER" id="PTHR23523:SF2">
    <property type="entry name" value="2-NITROIMIDAZOLE TRANSPORTER"/>
    <property type="match status" value="1"/>
</dbReference>
<feature type="transmembrane region" description="Helical" evidence="6">
    <location>
        <begin position="213"/>
        <end position="241"/>
    </location>
</feature>
<feature type="transmembrane region" description="Helical" evidence="6">
    <location>
        <begin position="174"/>
        <end position="192"/>
    </location>
</feature>
<organism evidence="8 9">
    <name type="scientific">Alteribacillus bidgolensis</name>
    <dbReference type="NCBI Taxonomy" id="930129"/>
    <lineage>
        <taxon>Bacteria</taxon>
        <taxon>Bacillati</taxon>
        <taxon>Bacillota</taxon>
        <taxon>Bacilli</taxon>
        <taxon>Bacillales</taxon>
        <taxon>Bacillaceae</taxon>
        <taxon>Alteribacillus</taxon>
    </lineage>
</organism>
<dbReference type="Proteomes" id="UP000199017">
    <property type="component" value="Unassembled WGS sequence"/>
</dbReference>
<dbReference type="Gene3D" id="1.20.1250.20">
    <property type="entry name" value="MFS general substrate transporter like domains"/>
    <property type="match status" value="2"/>
</dbReference>
<feature type="transmembrane region" description="Helical" evidence="6">
    <location>
        <begin position="285"/>
        <end position="303"/>
    </location>
</feature>
<keyword evidence="5 6" id="KW-0472">Membrane</keyword>
<dbReference type="SUPFAM" id="SSF103473">
    <property type="entry name" value="MFS general substrate transporter"/>
    <property type="match status" value="1"/>
</dbReference>
<dbReference type="InterPro" id="IPR036259">
    <property type="entry name" value="MFS_trans_sf"/>
</dbReference>
<evidence type="ECO:0000256" key="2">
    <source>
        <dbReference type="ARBA" id="ARBA00022448"/>
    </source>
</evidence>
<evidence type="ECO:0000256" key="1">
    <source>
        <dbReference type="ARBA" id="ARBA00004651"/>
    </source>
</evidence>
<dbReference type="EMBL" id="FNDU01000004">
    <property type="protein sequence ID" value="SDI06573.1"/>
    <property type="molecule type" value="Genomic_DNA"/>
</dbReference>
<dbReference type="AlphaFoldDB" id="A0A1G8HIU8"/>
<comment type="subcellular location">
    <subcellularLocation>
        <location evidence="1">Cell membrane</location>
        <topology evidence="1">Multi-pass membrane protein</topology>
    </subcellularLocation>
</comment>
<feature type="transmembrane region" description="Helical" evidence="6">
    <location>
        <begin position="103"/>
        <end position="125"/>
    </location>
</feature>
<dbReference type="GO" id="GO:0005886">
    <property type="term" value="C:plasma membrane"/>
    <property type="evidence" value="ECO:0007669"/>
    <property type="project" value="UniProtKB-SubCell"/>
</dbReference>
<feature type="transmembrane region" description="Helical" evidence="6">
    <location>
        <begin position="343"/>
        <end position="367"/>
    </location>
</feature>
<dbReference type="RefSeq" id="WP_091583929.1">
    <property type="nucleotide sequence ID" value="NZ_FNDU01000004.1"/>
</dbReference>
<evidence type="ECO:0000259" key="7">
    <source>
        <dbReference type="PROSITE" id="PS50850"/>
    </source>
</evidence>
<dbReference type="PANTHER" id="PTHR23523">
    <property type="match status" value="1"/>
</dbReference>
<dbReference type="InterPro" id="IPR011701">
    <property type="entry name" value="MFS"/>
</dbReference>
<evidence type="ECO:0000313" key="8">
    <source>
        <dbReference type="EMBL" id="SDI06573.1"/>
    </source>
</evidence>
<dbReference type="STRING" id="930129.SAMN05216352_104281"/>
<evidence type="ECO:0000256" key="3">
    <source>
        <dbReference type="ARBA" id="ARBA00022692"/>
    </source>
</evidence>
<evidence type="ECO:0000256" key="4">
    <source>
        <dbReference type="ARBA" id="ARBA00022989"/>
    </source>
</evidence>
<sequence>MPSFNAEKKQPHSTHFFLILGIIFVAFNLRPAITSVGPLIPIIRESTGMSNSMAGSLTTIPLLSFAVFSLLAPKLGLRFGNHISIFFALIILGTGILMRSTGIIAAIFIGTALAGVGIAICNVLLPGVVKFSFPKKVGLMTSIYTMCMGSFASIGSGVSIPLSESLGLGWEKALGVWSVLTVLALIAWTPQIRGKKEAKKPVKENKTAFSQSIWSSTLAWHVTLFMGMQSFLFYCLITWIPDVLQELGMSLSAAGWMLFLLQLVGIPFSFTAPILADKLSNQKPIVITICTLYFLGFTGLLFIPNIAVITISVLFLGVAQGGAISLALTLLSLRAANARHASLLSGMAQSFGYLLAAVGPVFMGFLYDTFHTWQPFLIVLSVVAMFILWFGLKAAEDRYVLAE</sequence>
<feature type="transmembrane region" description="Helical" evidence="6">
    <location>
        <begin position="12"/>
        <end position="33"/>
    </location>
</feature>
<feature type="transmembrane region" description="Helical" evidence="6">
    <location>
        <begin position="137"/>
        <end position="162"/>
    </location>
</feature>
<keyword evidence="2" id="KW-0813">Transport</keyword>
<dbReference type="Pfam" id="PF07690">
    <property type="entry name" value="MFS_1"/>
    <property type="match status" value="1"/>
</dbReference>
<keyword evidence="9" id="KW-1185">Reference proteome</keyword>
<evidence type="ECO:0000313" key="9">
    <source>
        <dbReference type="Proteomes" id="UP000199017"/>
    </source>
</evidence>
<feature type="transmembrane region" description="Helical" evidence="6">
    <location>
        <begin position="253"/>
        <end position="276"/>
    </location>
</feature>
<keyword evidence="4 6" id="KW-1133">Transmembrane helix</keyword>
<gene>
    <name evidence="8" type="ORF">SAMN05216352_104281</name>
</gene>
<accession>A0A1G8HIU8</accession>
<proteinExistence type="predicted"/>
<feature type="transmembrane region" description="Helical" evidence="6">
    <location>
        <begin position="373"/>
        <end position="392"/>
    </location>
</feature>
<protein>
    <submittedName>
        <fullName evidence="8">MFS transporter, CP family, cyanate transporter</fullName>
    </submittedName>
</protein>
<evidence type="ECO:0000256" key="6">
    <source>
        <dbReference type="SAM" id="Phobius"/>
    </source>
</evidence>